<comment type="caution">
    <text evidence="1">The sequence shown here is derived from an EMBL/GenBank/DDBJ whole genome shotgun (WGS) entry which is preliminary data.</text>
</comment>
<protein>
    <submittedName>
        <fullName evidence="1">Uncharacterized protein</fullName>
    </submittedName>
</protein>
<dbReference type="Proteomes" id="UP000276634">
    <property type="component" value="Unassembled WGS sequence"/>
</dbReference>
<keyword evidence="2" id="KW-1185">Reference proteome</keyword>
<evidence type="ECO:0000313" key="1">
    <source>
        <dbReference type="EMBL" id="ROR34591.1"/>
    </source>
</evidence>
<accession>A0A3N1Y7U8</accession>
<dbReference type="EMBL" id="RJVI01000001">
    <property type="protein sequence ID" value="ROR34591.1"/>
    <property type="molecule type" value="Genomic_DNA"/>
</dbReference>
<gene>
    <name evidence="1" type="ORF">EDC57_0489</name>
</gene>
<name>A0A3N1Y7U8_9GAMM</name>
<organism evidence="1 2">
    <name type="scientific">Inmirania thermothiophila</name>
    <dbReference type="NCBI Taxonomy" id="1750597"/>
    <lineage>
        <taxon>Bacteria</taxon>
        <taxon>Pseudomonadati</taxon>
        <taxon>Pseudomonadota</taxon>
        <taxon>Gammaproteobacteria</taxon>
        <taxon>Chromatiales</taxon>
        <taxon>Ectothiorhodospiraceae</taxon>
        <taxon>Inmirania</taxon>
    </lineage>
</organism>
<reference evidence="1 2" key="1">
    <citation type="submission" date="2018-11" db="EMBL/GenBank/DDBJ databases">
        <title>Genomic Encyclopedia of Type Strains, Phase IV (KMG-IV): sequencing the most valuable type-strain genomes for metagenomic binning, comparative biology and taxonomic classification.</title>
        <authorList>
            <person name="Goeker M."/>
        </authorList>
    </citation>
    <scope>NUCLEOTIDE SEQUENCE [LARGE SCALE GENOMIC DNA]</scope>
    <source>
        <strain evidence="1 2">DSM 100275</strain>
    </source>
</reference>
<evidence type="ECO:0000313" key="2">
    <source>
        <dbReference type="Proteomes" id="UP000276634"/>
    </source>
</evidence>
<proteinExistence type="predicted"/>
<dbReference type="AlphaFoldDB" id="A0A3N1Y7U8"/>
<sequence length="30" mass="3030">MHPRLLLALKLALACAICLGLGAAVVALLT</sequence>